<keyword evidence="3" id="KW-1185">Reference proteome</keyword>
<accession>A0A401RZ24</accession>
<organism evidence="2 3">
    <name type="scientific">Chiloscyllium punctatum</name>
    <name type="common">Brownbanded bambooshark</name>
    <name type="synonym">Hemiscyllium punctatum</name>
    <dbReference type="NCBI Taxonomy" id="137246"/>
    <lineage>
        <taxon>Eukaryota</taxon>
        <taxon>Metazoa</taxon>
        <taxon>Chordata</taxon>
        <taxon>Craniata</taxon>
        <taxon>Vertebrata</taxon>
        <taxon>Chondrichthyes</taxon>
        <taxon>Elasmobranchii</taxon>
        <taxon>Galeomorphii</taxon>
        <taxon>Galeoidea</taxon>
        <taxon>Orectolobiformes</taxon>
        <taxon>Hemiscylliidae</taxon>
        <taxon>Chiloscyllium</taxon>
    </lineage>
</organism>
<protein>
    <submittedName>
        <fullName evidence="2">Uncharacterized protein</fullName>
    </submittedName>
</protein>
<name>A0A401RZ24_CHIPU</name>
<dbReference type="Proteomes" id="UP000287033">
    <property type="component" value="Unassembled WGS sequence"/>
</dbReference>
<comment type="caution">
    <text evidence="2">The sequence shown here is derived from an EMBL/GenBank/DDBJ whole genome shotgun (WGS) entry which is preliminary data.</text>
</comment>
<evidence type="ECO:0000313" key="3">
    <source>
        <dbReference type="Proteomes" id="UP000287033"/>
    </source>
</evidence>
<gene>
    <name evidence="2" type="ORF">chiPu_0001742</name>
</gene>
<reference evidence="2 3" key="1">
    <citation type="journal article" date="2018" name="Nat. Ecol. Evol.">
        <title>Shark genomes provide insights into elasmobranch evolution and the origin of vertebrates.</title>
        <authorList>
            <person name="Hara Y"/>
            <person name="Yamaguchi K"/>
            <person name="Onimaru K"/>
            <person name="Kadota M"/>
            <person name="Koyanagi M"/>
            <person name="Keeley SD"/>
            <person name="Tatsumi K"/>
            <person name="Tanaka K"/>
            <person name="Motone F"/>
            <person name="Kageyama Y"/>
            <person name="Nozu R"/>
            <person name="Adachi N"/>
            <person name="Nishimura O"/>
            <person name="Nakagawa R"/>
            <person name="Tanegashima C"/>
            <person name="Kiyatake I"/>
            <person name="Matsumoto R"/>
            <person name="Murakumo K"/>
            <person name="Nishida K"/>
            <person name="Terakita A"/>
            <person name="Kuratani S"/>
            <person name="Sato K"/>
            <person name="Hyodo S Kuraku.S."/>
        </authorList>
    </citation>
    <scope>NUCLEOTIDE SEQUENCE [LARGE SCALE GENOMIC DNA]</scope>
</reference>
<dbReference type="AlphaFoldDB" id="A0A401RZ24"/>
<feature type="region of interest" description="Disordered" evidence="1">
    <location>
        <begin position="1"/>
        <end position="97"/>
    </location>
</feature>
<feature type="compositionally biased region" description="Basic and acidic residues" evidence="1">
    <location>
        <begin position="10"/>
        <end position="32"/>
    </location>
</feature>
<sequence length="114" mass="12596">MTHSTNPEHTSPRPEIGEGREGKSREEAHSVENGRPATSGGVQKKSLHLAIQISNSKDSSARYRIADPSNLPRPIKNPLGRKSPRPTRVLQGRMRGFPSPSQHIMALRLELDLC</sequence>
<evidence type="ECO:0000256" key="1">
    <source>
        <dbReference type="SAM" id="MobiDB-lite"/>
    </source>
</evidence>
<dbReference type="EMBL" id="BEZZ01000027">
    <property type="protein sequence ID" value="GCC23348.1"/>
    <property type="molecule type" value="Genomic_DNA"/>
</dbReference>
<evidence type="ECO:0000313" key="2">
    <source>
        <dbReference type="EMBL" id="GCC23348.1"/>
    </source>
</evidence>
<proteinExistence type="predicted"/>